<dbReference type="InParanoid" id="A0A2J7QDS5"/>
<evidence type="ECO:0000256" key="2">
    <source>
        <dbReference type="ARBA" id="ARBA00022803"/>
    </source>
</evidence>
<feature type="compositionally biased region" description="Gly residues" evidence="4">
    <location>
        <begin position="604"/>
        <end position="614"/>
    </location>
</feature>
<dbReference type="OrthoDB" id="8193717at2759"/>
<comment type="caution">
    <text evidence="5">The sequence shown here is derived from an EMBL/GenBank/DDBJ whole genome shotgun (WGS) entry which is preliminary data.</text>
</comment>
<feature type="compositionally biased region" description="Basic and acidic residues" evidence="4">
    <location>
        <begin position="658"/>
        <end position="676"/>
    </location>
</feature>
<keyword evidence="1" id="KW-0677">Repeat</keyword>
<feature type="compositionally biased region" description="Basic and acidic residues" evidence="4">
    <location>
        <begin position="829"/>
        <end position="857"/>
    </location>
</feature>
<accession>A0A2J7QDS5</accession>
<name>A0A2J7QDS5_9NEOP</name>
<dbReference type="InterPro" id="IPR011990">
    <property type="entry name" value="TPR-like_helical_dom_sf"/>
</dbReference>
<feature type="compositionally biased region" description="Polar residues" evidence="4">
    <location>
        <begin position="880"/>
        <end position="899"/>
    </location>
</feature>
<feature type="compositionally biased region" description="Polar residues" evidence="4">
    <location>
        <begin position="996"/>
        <end position="1011"/>
    </location>
</feature>
<feature type="compositionally biased region" description="Basic residues" evidence="4">
    <location>
        <begin position="592"/>
        <end position="603"/>
    </location>
</feature>
<feature type="compositionally biased region" description="Basic and acidic residues" evidence="4">
    <location>
        <begin position="731"/>
        <end position="749"/>
    </location>
</feature>
<evidence type="ECO:0000256" key="1">
    <source>
        <dbReference type="ARBA" id="ARBA00022737"/>
    </source>
</evidence>
<keyword evidence="2" id="KW-0802">TPR repeat</keyword>
<dbReference type="GO" id="GO:0051607">
    <property type="term" value="P:defense response to virus"/>
    <property type="evidence" value="ECO:0007669"/>
    <property type="project" value="TreeGrafter"/>
</dbReference>
<feature type="region of interest" description="Disordered" evidence="4">
    <location>
        <begin position="566"/>
        <end position="1062"/>
    </location>
</feature>
<dbReference type="SUPFAM" id="SSF48452">
    <property type="entry name" value="TPR-like"/>
    <property type="match status" value="2"/>
</dbReference>
<proteinExistence type="inferred from homology"/>
<evidence type="ECO:0000313" key="6">
    <source>
        <dbReference type="Proteomes" id="UP000235965"/>
    </source>
</evidence>
<dbReference type="Gene3D" id="1.25.40.10">
    <property type="entry name" value="Tetratricopeptide repeat domain"/>
    <property type="match status" value="1"/>
</dbReference>
<feature type="compositionally biased region" description="Basic and acidic residues" evidence="4">
    <location>
        <begin position="756"/>
        <end position="784"/>
    </location>
</feature>
<evidence type="ECO:0000256" key="3">
    <source>
        <dbReference type="ARBA" id="ARBA00038336"/>
    </source>
</evidence>
<dbReference type="PANTHER" id="PTHR10271:SF0">
    <property type="entry name" value="INTERFERON-INDUCED PROTEIN WITH TETRATRICOPEPTIDE REPEATS 5"/>
    <property type="match status" value="1"/>
</dbReference>
<dbReference type="STRING" id="105785.A0A2J7QDS5"/>
<dbReference type="EMBL" id="NEVH01015814">
    <property type="protein sequence ID" value="PNF26736.1"/>
    <property type="molecule type" value="Genomic_DNA"/>
</dbReference>
<feature type="compositionally biased region" description="Basic and acidic residues" evidence="4">
    <location>
        <begin position="804"/>
        <end position="822"/>
    </location>
</feature>
<reference evidence="5 6" key="1">
    <citation type="submission" date="2017-12" db="EMBL/GenBank/DDBJ databases">
        <title>Hemimetabolous genomes reveal molecular basis of termite eusociality.</title>
        <authorList>
            <person name="Harrison M.C."/>
            <person name="Jongepier E."/>
            <person name="Robertson H.M."/>
            <person name="Arning N."/>
            <person name="Bitard-Feildel T."/>
            <person name="Chao H."/>
            <person name="Childers C.P."/>
            <person name="Dinh H."/>
            <person name="Doddapaneni H."/>
            <person name="Dugan S."/>
            <person name="Gowin J."/>
            <person name="Greiner C."/>
            <person name="Han Y."/>
            <person name="Hu H."/>
            <person name="Hughes D.S.T."/>
            <person name="Huylmans A.-K."/>
            <person name="Kemena C."/>
            <person name="Kremer L.P.M."/>
            <person name="Lee S.L."/>
            <person name="Lopez-Ezquerra A."/>
            <person name="Mallet L."/>
            <person name="Monroy-Kuhn J.M."/>
            <person name="Moser A."/>
            <person name="Murali S.C."/>
            <person name="Muzny D.M."/>
            <person name="Otani S."/>
            <person name="Piulachs M.-D."/>
            <person name="Poelchau M."/>
            <person name="Qu J."/>
            <person name="Schaub F."/>
            <person name="Wada-Katsumata A."/>
            <person name="Worley K.C."/>
            <person name="Xie Q."/>
            <person name="Ylla G."/>
            <person name="Poulsen M."/>
            <person name="Gibbs R.A."/>
            <person name="Schal C."/>
            <person name="Richards S."/>
            <person name="Belles X."/>
            <person name="Korb J."/>
            <person name="Bornberg-Bauer E."/>
        </authorList>
    </citation>
    <scope>NUCLEOTIDE SEQUENCE [LARGE SCALE GENOMIC DNA]</scope>
    <source>
        <tissue evidence="5">Whole body</tissue>
    </source>
</reference>
<keyword evidence="6" id="KW-1185">Reference proteome</keyword>
<protein>
    <submittedName>
        <fullName evidence="5">Uncharacterized protein</fullName>
    </submittedName>
</protein>
<sequence>MDLSDSCALSNERSSPPVVQADGVDKVTATLENITLADTKSKNYVTVVQNTVQYHSIESTCSGTVQINSHSGETSETETQEPVAAIDDENFLREQLKSLECPFTWNLQNEGRHETSDSIITRLSEKIEEIVEEGAFQWRTFTLLLIICYENFRKGDITEAWDKQRECEKYLNPSDSKGIYESFFLATKDALFHVIYACKCHLFFESGVLNEARQTLHSVCKFEEMDNSCKAAIWGVRAVVSMEYGYQGTKAAVEYIEKALELDPEQGEWHFLYGKCLGRIRRIYNFNEIPPQKELKALENAAQMTKNASYIIFLAQAYREASFRVFSIHRNDLAPLKGEIDKMCERSAELYRLALDLRGECAHINIRCAQGFCKLPYPHKNIALAKKCCKKALYLAPNNAMANHVAGSICEKYESDLQSAKKYYQMAGDQGAYGAFMDLYRLKYNEDQTYDPIPDFEFLLSRFREKPLVEEIICQMGAFYLFMKDDLPMAYRKYYSKVISQNPESEKLKTHKCNFLPMKKPVNIYEVIFDEARIRLKEKNCKSLSDEDCKLFRQIVIEYSHLFPQLSQNSPKPRRKMVLEEAESAYSDRSRSRGGRGRGRGRGGSRGLGTSGGRSRGRADGQRDFSGGRGAYRRRFGSRDSSTDSKSSNMARYHQKAGSRDSSTEGRDRHYSKERNFFGSWHQSRDSSNDSRSSQDKNWRSGPRDFDEIGKGKLTHHRDSSNSSRYHQKAGSRDSSTERRDRHYSKERNFFGSWHQSRDSSNDSRSSQDKNWRSGPRDFDEIGKGKLTHHRDSSNSSRYHQKAGSRDSSTERRDRHYSKERNFFGSWHQSRDSSNDSRSSQDKNWRSGPRDFDEIGKGKLTHHRDSSNSSVEGRPYPIRENNNGHQGSRTYSVSRNGSGSDLPRDLGGSRIRTESNSSVGSDTRRDWKDGCLGGGPRSRNSNQVGHGQTDEGSRLKRNFGEKRDSSSNWGSWRGYQRGGNRRPDFHGSVNYEQEARQSNMNQDSGSRSSNMHHNREQSDAMGASAARASQRESRWQGSEDKSKRWFNAKETNFKLSWQNTKN</sequence>
<dbReference type="GO" id="GO:0005829">
    <property type="term" value="C:cytosol"/>
    <property type="evidence" value="ECO:0007669"/>
    <property type="project" value="TreeGrafter"/>
</dbReference>
<feature type="compositionally biased region" description="Polar residues" evidence="4">
    <location>
        <begin position="1049"/>
        <end position="1062"/>
    </location>
</feature>
<evidence type="ECO:0000256" key="4">
    <source>
        <dbReference type="SAM" id="MobiDB-lite"/>
    </source>
</evidence>
<dbReference type="Proteomes" id="UP000235965">
    <property type="component" value="Unassembled WGS sequence"/>
</dbReference>
<organism evidence="5 6">
    <name type="scientific">Cryptotermes secundus</name>
    <dbReference type="NCBI Taxonomy" id="105785"/>
    <lineage>
        <taxon>Eukaryota</taxon>
        <taxon>Metazoa</taxon>
        <taxon>Ecdysozoa</taxon>
        <taxon>Arthropoda</taxon>
        <taxon>Hexapoda</taxon>
        <taxon>Insecta</taxon>
        <taxon>Pterygota</taxon>
        <taxon>Neoptera</taxon>
        <taxon>Polyneoptera</taxon>
        <taxon>Dictyoptera</taxon>
        <taxon>Blattodea</taxon>
        <taxon>Blattoidea</taxon>
        <taxon>Termitoidae</taxon>
        <taxon>Kalotermitidae</taxon>
        <taxon>Cryptotermitinae</taxon>
        <taxon>Cryptotermes</taxon>
    </lineage>
</organism>
<feature type="compositionally biased region" description="Basic and acidic residues" evidence="4">
    <location>
        <begin position="1029"/>
        <end position="1043"/>
    </location>
</feature>
<feature type="compositionally biased region" description="Basic and acidic residues" evidence="4">
    <location>
        <begin position="683"/>
        <end position="711"/>
    </location>
</feature>
<gene>
    <name evidence="5" type="ORF">B7P43_G01623</name>
</gene>
<comment type="similarity">
    <text evidence="3">Belongs to the IFIT family.</text>
</comment>
<feature type="compositionally biased region" description="Basic and acidic residues" evidence="4">
    <location>
        <begin position="948"/>
        <end position="965"/>
    </location>
</feature>
<dbReference type="AlphaFoldDB" id="A0A2J7QDS5"/>
<evidence type="ECO:0000313" key="5">
    <source>
        <dbReference type="EMBL" id="PNF26736.1"/>
    </source>
</evidence>
<dbReference type="PANTHER" id="PTHR10271">
    <property type="entry name" value="INTERFERON-INDUCED PROTEIN WITH TETRATRICOPEPTIDE REPEATS"/>
    <property type="match status" value="1"/>
</dbReference>